<accession>A0A285R503</accession>
<dbReference type="STRING" id="538381.GCA_001696535_01170"/>
<proteinExistence type="predicted"/>
<evidence type="ECO:0000259" key="1">
    <source>
        <dbReference type="Pfam" id="PF03102"/>
    </source>
</evidence>
<keyword evidence="3" id="KW-1185">Reference proteome</keyword>
<evidence type="ECO:0000313" key="2">
    <source>
        <dbReference type="EMBL" id="SOB89180.1"/>
    </source>
</evidence>
<dbReference type="GO" id="GO:0016051">
    <property type="term" value="P:carbohydrate biosynthetic process"/>
    <property type="evidence" value="ECO:0007669"/>
    <property type="project" value="InterPro"/>
</dbReference>
<dbReference type="OrthoDB" id="9781701at2"/>
<reference evidence="2 3" key="1">
    <citation type="submission" date="2017-08" db="EMBL/GenBank/DDBJ databases">
        <authorList>
            <person name="de Groot N.N."/>
        </authorList>
    </citation>
    <scope>NUCLEOTIDE SEQUENCE [LARGE SCALE GENOMIC DNA]</scope>
    <source>
        <strain evidence="2 3">USBA 352</strain>
    </source>
</reference>
<sequence>MNLFTFDRCTVVAEIGINHNGSIDLALEMVRAAHRVGCDAVKFQKRTVDVVYTAEELAKPRKSPLGETNGDLKRGLEFGRKDYERIAALCAELGITWYASPWDEASVDFLVALDVPYLKLASASVTDRALLVHAARTGVPLLVSTGMCNLKMVEAVVETIEEAGGQIACLYHCTSTYPALPEEINLAGISTLRERFPHLKIGYSGHEDGILPSILSIAFGAVSVERHFTLDRTMWGSDQSASIDVAQVKEMIAGIRLAEKVRGDGVIDIYSRERPVMEKLRRKDTLASL</sequence>
<dbReference type="InterPro" id="IPR013132">
    <property type="entry name" value="PseI/NeuA/B-like_N"/>
</dbReference>
<dbReference type="EMBL" id="OBML01000001">
    <property type="protein sequence ID" value="SOB89180.1"/>
    <property type="molecule type" value="Genomic_DNA"/>
</dbReference>
<evidence type="ECO:0000313" key="3">
    <source>
        <dbReference type="Proteomes" id="UP000219331"/>
    </source>
</evidence>
<gene>
    <name evidence="2" type="ORF">SAMN05421512_10188</name>
</gene>
<protein>
    <submittedName>
        <fullName evidence="2">N-acetylneuraminate synthase</fullName>
    </submittedName>
</protein>
<dbReference type="InterPro" id="IPR051690">
    <property type="entry name" value="PseI-like"/>
</dbReference>
<dbReference type="AlphaFoldDB" id="A0A285R503"/>
<organism evidence="2 3">
    <name type="scientific">Stappia indica</name>
    <dbReference type="NCBI Taxonomy" id="538381"/>
    <lineage>
        <taxon>Bacteria</taxon>
        <taxon>Pseudomonadati</taxon>
        <taxon>Pseudomonadota</taxon>
        <taxon>Alphaproteobacteria</taxon>
        <taxon>Hyphomicrobiales</taxon>
        <taxon>Stappiaceae</taxon>
        <taxon>Stappia</taxon>
    </lineage>
</organism>
<dbReference type="RefSeq" id="WP_097173555.1">
    <property type="nucleotide sequence ID" value="NZ_OBML01000001.1"/>
</dbReference>
<dbReference type="InterPro" id="IPR013785">
    <property type="entry name" value="Aldolase_TIM"/>
</dbReference>
<dbReference type="Proteomes" id="UP000219331">
    <property type="component" value="Unassembled WGS sequence"/>
</dbReference>
<dbReference type="PANTHER" id="PTHR42966:SF3">
    <property type="entry name" value="BLR5971 PROTEIN"/>
    <property type="match status" value="1"/>
</dbReference>
<dbReference type="Pfam" id="PF03102">
    <property type="entry name" value="NeuB"/>
    <property type="match status" value="1"/>
</dbReference>
<dbReference type="SUPFAM" id="SSF51569">
    <property type="entry name" value="Aldolase"/>
    <property type="match status" value="1"/>
</dbReference>
<dbReference type="GO" id="GO:0047444">
    <property type="term" value="F:N-acylneuraminate-9-phosphate synthase activity"/>
    <property type="evidence" value="ECO:0007669"/>
    <property type="project" value="TreeGrafter"/>
</dbReference>
<dbReference type="Gene3D" id="3.20.20.70">
    <property type="entry name" value="Aldolase class I"/>
    <property type="match status" value="1"/>
</dbReference>
<dbReference type="PANTHER" id="PTHR42966">
    <property type="entry name" value="N-ACETYLNEURAMINATE SYNTHASE"/>
    <property type="match status" value="1"/>
</dbReference>
<feature type="domain" description="PseI/NeuA/B-like" evidence="1">
    <location>
        <begin position="29"/>
        <end position="265"/>
    </location>
</feature>
<name>A0A285R503_9HYPH</name>